<evidence type="ECO:0000259" key="11">
    <source>
        <dbReference type="PROSITE" id="PS50011"/>
    </source>
</evidence>
<keyword evidence="13" id="KW-1185">Reference proteome</keyword>
<keyword evidence="3" id="KW-0808">Transferase</keyword>
<comment type="caution">
    <text evidence="12">The sequence shown here is derived from an EMBL/GenBank/DDBJ whole genome shotgun (WGS) entry which is preliminary data.</text>
</comment>
<feature type="region of interest" description="Disordered" evidence="10">
    <location>
        <begin position="999"/>
        <end position="1020"/>
    </location>
</feature>
<dbReference type="SUPFAM" id="SSF56112">
    <property type="entry name" value="Protein kinase-like (PK-like)"/>
    <property type="match status" value="1"/>
</dbReference>
<feature type="compositionally biased region" description="Acidic residues" evidence="10">
    <location>
        <begin position="524"/>
        <end position="534"/>
    </location>
</feature>
<evidence type="ECO:0000313" key="13">
    <source>
        <dbReference type="Proteomes" id="UP001642483"/>
    </source>
</evidence>
<evidence type="ECO:0000256" key="10">
    <source>
        <dbReference type="SAM" id="MobiDB-lite"/>
    </source>
</evidence>
<keyword evidence="5" id="KW-0418">Kinase</keyword>
<feature type="binding site" evidence="9">
    <location>
        <position position="43"/>
    </location>
    <ligand>
        <name>ATP</name>
        <dbReference type="ChEBI" id="CHEBI:30616"/>
    </ligand>
</feature>
<comment type="catalytic activity">
    <reaction evidence="8">
        <text>L-seryl-[protein] + ATP = O-phospho-L-seryl-[protein] + ADP + H(+)</text>
        <dbReference type="Rhea" id="RHEA:17989"/>
        <dbReference type="Rhea" id="RHEA-COMP:9863"/>
        <dbReference type="Rhea" id="RHEA-COMP:11604"/>
        <dbReference type="ChEBI" id="CHEBI:15378"/>
        <dbReference type="ChEBI" id="CHEBI:29999"/>
        <dbReference type="ChEBI" id="CHEBI:30616"/>
        <dbReference type="ChEBI" id="CHEBI:83421"/>
        <dbReference type="ChEBI" id="CHEBI:456216"/>
        <dbReference type="EC" id="2.7.11.1"/>
    </reaction>
</comment>
<name>A0ABP0GWM7_CLALP</name>
<dbReference type="SMART" id="SM00220">
    <property type="entry name" value="S_TKc"/>
    <property type="match status" value="1"/>
</dbReference>
<feature type="region of interest" description="Disordered" evidence="10">
    <location>
        <begin position="468"/>
        <end position="491"/>
    </location>
</feature>
<feature type="compositionally biased region" description="Low complexity" evidence="10">
    <location>
        <begin position="1002"/>
        <end position="1012"/>
    </location>
</feature>
<evidence type="ECO:0000256" key="8">
    <source>
        <dbReference type="ARBA" id="ARBA00048679"/>
    </source>
</evidence>
<feature type="region of interest" description="Disordered" evidence="10">
    <location>
        <begin position="686"/>
        <end position="707"/>
    </location>
</feature>
<protein>
    <recommendedName>
        <fullName evidence="1">non-specific serine/threonine protein kinase</fullName>
        <ecNumber evidence="1">2.7.11.1</ecNumber>
    </recommendedName>
</protein>
<evidence type="ECO:0000256" key="6">
    <source>
        <dbReference type="ARBA" id="ARBA00022840"/>
    </source>
</evidence>
<feature type="compositionally biased region" description="Basic and acidic residues" evidence="10">
    <location>
        <begin position="364"/>
        <end position="373"/>
    </location>
</feature>
<feature type="compositionally biased region" description="Low complexity" evidence="10">
    <location>
        <begin position="425"/>
        <end position="434"/>
    </location>
</feature>
<proteinExistence type="predicted"/>
<feature type="domain" description="Protein kinase" evidence="11">
    <location>
        <begin position="14"/>
        <end position="267"/>
    </location>
</feature>
<dbReference type="InterPro" id="IPR017441">
    <property type="entry name" value="Protein_kinase_ATP_BS"/>
</dbReference>
<dbReference type="EMBL" id="CAWYQH010000141">
    <property type="protein sequence ID" value="CAK8694665.1"/>
    <property type="molecule type" value="Genomic_DNA"/>
</dbReference>
<dbReference type="PROSITE" id="PS00107">
    <property type="entry name" value="PROTEIN_KINASE_ATP"/>
    <property type="match status" value="1"/>
</dbReference>
<dbReference type="PANTHER" id="PTHR24346">
    <property type="entry name" value="MAP/MICROTUBULE AFFINITY-REGULATING KINASE"/>
    <property type="match status" value="1"/>
</dbReference>
<dbReference type="Proteomes" id="UP001642483">
    <property type="component" value="Unassembled WGS sequence"/>
</dbReference>
<evidence type="ECO:0000256" key="4">
    <source>
        <dbReference type="ARBA" id="ARBA00022741"/>
    </source>
</evidence>
<keyword evidence="6 9" id="KW-0067">ATP-binding</keyword>
<dbReference type="InterPro" id="IPR000719">
    <property type="entry name" value="Prot_kinase_dom"/>
</dbReference>
<dbReference type="EC" id="2.7.11.1" evidence="1"/>
<evidence type="ECO:0000256" key="1">
    <source>
        <dbReference type="ARBA" id="ARBA00012513"/>
    </source>
</evidence>
<dbReference type="CDD" id="cd14074">
    <property type="entry name" value="STKc_SNRK"/>
    <property type="match status" value="1"/>
</dbReference>
<keyword evidence="4 9" id="KW-0547">Nucleotide-binding</keyword>
<evidence type="ECO:0000256" key="5">
    <source>
        <dbReference type="ARBA" id="ARBA00022777"/>
    </source>
</evidence>
<feature type="region of interest" description="Disordered" evidence="10">
    <location>
        <begin position="343"/>
        <end position="383"/>
    </location>
</feature>
<feature type="region of interest" description="Disordered" evidence="10">
    <location>
        <begin position="523"/>
        <end position="665"/>
    </location>
</feature>
<dbReference type="Gene3D" id="1.10.510.10">
    <property type="entry name" value="Transferase(Phosphotransferase) domain 1"/>
    <property type="match status" value="1"/>
</dbReference>
<reference evidence="12 13" key="1">
    <citation type="submission" date="2024-02" db="EMBL/GenBank/DDBJ databases">
        <authorList>
            <person name="Daric V."/>
            <person name="Darras S."/>
        </authorList>
    </citation>
    <scope>NUCLEOTIDE SEQUENCE [LARGE SCALE GENOMIC DNA]</scope>
</reference>
<sequence length="1073" mass="119383">MWQSSEHSKIAESYELKNTLGRGHFAVVKLAEHVFSGEKVAVKVIDKTKMDKVSADHLYHEVTCMKLVQHPNVVRLYQVIETSSKLYLILELGDGGDMFDYIMRHDRGLHEDLAKEYFAQIVSAIAYCHKLHVVHRDLKPENVVFFESQGLVKLTDFGFSNQYRPGEKLSTSCGSLAYSAPEILLGEEYDAPAVDVWSLGVILYMLVSGVAPFNEANDSETLINIMDCRYTMMDHVSKDCQDLIQRMIIREPSERIALSDIVIHPWLNGAKSLRRARRNSTPILVRNSIPDDLHEEILSTMCKANLADREEILKALDEDRYDHITSTYFLLAERDLLQQEVNEKPSKAQNFSSDEELSDSAPASRRESFDRNLGKPIPHKLRPMHTGVQNVASCSTHLYSVSPPNKSFFPPSLASGDPGRKRTTSSSSEESNSSFIHAKTASFIREHLTITPRHGFSVAHGGIDTLIEEEERSRSQTTTDDEGDPGDDFGNILNADLLASHLTRASLQIKRIKKRKSAPVLNEICEENEPESDFSDMVKDDHHPYHQTNHVHQFGRHSISTSSPYSHRQHHTAFSGKDSLKEDSGSAKSATLYGVRTGRPLRRQRSQRSSSSETSDDDSESQRTSKTNLSTVASSLLRRRDSTSDDDDDKGFNGGGKEGTAGKNITDISSDAFTVSDCTATAQTVNDTTKDKETSRSDKNNNSLKEEASDKVLLNNANDLPIFNRKLLNLDGTDHKIKNVFGVRSRSAESHTSSHSYVTSSRSCSSARSSCSSLSMSHRYRPGVKRSGFWVLKNSSSTRSDTGLVLRCHINNAKLGKCTRNNNSTKFVKRSSSSSSFSSLGEDALRVCSSLGCVNPKHRNLDAACESDSVFCQMEHRRSCSLPHRHRKSRLVSNKKNMKNERTQTPVPYPVSELNIDGCNSRAMSQESVTIKRSNISLASSTCSGSKFVVDPLNEIPPSPCLTPLPESTMKEINLPTEKESELDQDIFIFPSLHNSIEEQSKSSVSGSQDSVNLKSRSPTNIHRASKRLSIITKLNNLKSAAQGSRNSLSTRLNKSESAIVHKVKVQDCCSVM</sequence>
<dbReference type="PROSITE" id="PS00108">
    <property type="entry name" value="PROTEIN_KINASE_ST"/>
    <property type="match status" value="1"/>
</dbReference>
<dbReference type="InterPro" id="IPR011009">
    <property type="entry name" value="Kinase-like_dom_sf"/>
</dbReference>
<evidence type="ECO:0000313" key="12">
    <source>
        <dbReference type="EMBL" id="CAK8694665.1"/>
    </source>
</evidence>
<dbReference type="PROSITE" id="PS50011">
    <property type="entry name" value="PROTEIN_KINASE_DOM"/>
    <property type="match status" value="1"/>
</dbReference>
<organism evidence="12 13">
    <name type="scientific">Clavelina lepadiformis</name>
    <name type="common">Light-bulb sea squirt</name>
    <name type="synonym">Ascidia lepadiformis</name>
    <dbReference type="NCBI Taxonomy" id="159417"/>
    <lineage>
        <taxon>Eukaryota</taxon>
        <taxon>Metazoa</taxon>
        <taxon>Chordata</taxon>
        <taxon>Tunicata</taxon>
        <taxon>Ascidiacea</taxon>
        <taxon>Aplousobranchia</taxon>
        <taxon>Clavelinidae</taxon>
        <taxon>Clavelina</taxon>
    </lineage>
</organism>
<evidence type="ECO:0000256" key="3">
    <source>
        <dbReference type="ARBA" id="ARBA00022679"/>
    </source>
</evidence>
<dbReference type="InterPro" id="IPR008271">
    <property type="entry name" value="Ser/Thr_kinase_AS"/>
</dbReference>
<comment type="catalytic activity">
    <reaction evidence="7">
        <text>L-threonyl-[protein] + ATP = O-phospho-L-threonyl-[protein] + ADP + H(+)</text>
        <dbReference type="Rhea" id="RHEA:46608"/>
        <dbReference type="Rhea" id="RHEA-COMP:11060"/>
        <dbReference type="Rhea" id="RHEA-COMP:11605"/>
        <dbReference type="ChEBI" id="CHEBI:15378"/>
        <dbReference type="ChEBI" id="CHEBI:30013"/>
        <dbReference type="ChEBI" id="CHEBI:30616"/>
        <dbReference type="ChEBI" id="CHEBI:61977"/>
        <dbReference type="ChEBI" id="CHEBI:456216"/>
        <dbReference type="EC" id="2.7.11.1"/>
    </reaction>
</comment>
<dbReference type="Pfam" id="PF00069">
    <property type="entry name" value="Pkinase"/>
    <property type="match status" value="1"/>
</dbReference>
<dbReference type="PANTHER" id="PTHR24346:SF45">
    <property type="entry name" value="PROTEIN KINASE DOMAIN-CONTAINING PROTEIN"/>
    <property type="match status" value="1"/>
</dbReference>
<feature type="region of interest" description="Disordered" evidence="10">
    <location>
        <begin position="409"/>
        <end position="434"/>
    </location>
</feature>
<evidence type="ECO:0000256" key="9">
    <source>
        <dbReference type="PROSITE-ProRule" id="PRU10141"/>
    </source>
</evidence>
<accession>A0ABP0GWM7</accession>
<evidence type="ECO:0000256" key="2">
    <source>
        <dbReference type="ARBA" id="ARBA00022527"/>
    </source>
</evidence>
<gene>
    <name evidence="12" type="ORF">CVLEPA_LOCUS28019</name>
</gene>
<dbReference type="CDD" id="cd14339">
    <property type="entry name" value="UBA_SNRK"/>
    <property type="match status" value="1"/>
</dbReference>
<feature type="compositionally biased region" description="Basic and acidic residues" evidence="10">
    <location>
        <begin position="688"/>
        <end position="707"/>
    </location>
</feature>
<evidence type="ECO:0000256" key="7">
    <source>
        <dbReference type="ARBA" id="ARBA00047899"/>
    </source>
</evidence>
<keyword evidence="2" id="KW-0723">Serine/threonine-protein kinase</keyword>